<reference evidence="1 2" key="1">
    <citation type="journal article" date="2013" name="Nat. Genet.">
        <title>The genome of the hydatid tapeworm Echinococcus granulosus.</title>
        <authorList>
            <person name="Zheng H."/>
            <person name="Zhang W."/>
            <person name="Zhang L."/>
            <person name="Zhang Z."/>
            <person name="Li J."/>
            <person name="Lu G."/>
            <person name="Zhu Y."/>
            <person name="Wang Y."/>
            <person name="Huang Y."/>
            <person name="Liu J."/>
            <person name="Kang H."/>
            <person name="Chen J."/>
            <person name="Wang L."/>
            <person name="Chen A."/>
            <person name="Yu S."/>
            <person name="Gao Z."/>
            <person name="Jin L."/>
            <person name="Gu W."/>
            <person name="Wang Z."/>
            <person name="Zhao L."/>
            <person name="Shi B."/>
            <person name="Wen H."/>
            <person name="Lin R."/>
            <person name="Jones M.K."/>
            <person name="Brejova B."/>
            <person name="Vinar T."/>
            <person name="Zhao G."/>
            <person name="McManus D.P."/>
            <person name="Chen Z."/>
            <person name="Zhou Y."/>
            <person name="Wang S."/>
        </authorList>
    </citation>
    <scope>NUCLEOTIDE SEQUENCE [LARGE SCALE GENOMIC DNA]</scope>
</reference>
<organism evidence="1 2">
    <name type="scientific">Echinococcus granulosus</name>
    <name type="common">Hydatid tapeworm</name>
    <dbReference type="NCBI Taxonomy" id="6210"/>
    <lineage>
        <taxon>Eukaryota</taxon>
        <taxon>Metazoa</taxon>
        <taxon>Spiralia</taxon>
        <taxon>Lophotrochozoa</taxon>
        <taxon>Platyhelminthes</taxon>
        <taxon>Cestoda</taxon>
        <taxon>Eucestoda</taxon>
        <taxon>Cyclophyllidea</taxon>
        <taxon>Taeniidae</taxon>
        <taxon>Echinococcus</taxon>
        <taxon>Echinococcus granulosus group</taxon>
    </lineage>
</organism>
<proteinExistence type="predicted"/>
<evidence type="ECO:0000313" key="1">
    <source>
        <dbReference type="EMBL" id="EUB53983.1"/>
    </source>
</evidence>
<accession>W6TZ37</accession>
<comment type="caution">
    <text evidence="1">The sequence shown here is derived from an EMBL/GenBank/DDBJ whole genome shotgun (WGS) entry which is preliminary data.</text>
</comment>
<sequence>MPLTCQYSSTSFSRRANLNLYIAEVHDGGFITASIAMNPSHSVAT</sequence>
<dbReference type="GeneID" id="36346873"/>
<dbReference type="Proteomes" id="UP000019149">
    <property type="component" value="Unassembled WGS sequence"/>
</dbReference>
<protein>
    <submittedName>
        <fullName evidence="1">Uncharacterized protein</fullName>
    </submittedName>
</protein>
<name>W6TZ37_ECHGR</name>
<dbReference type="KEGG" id="egl:EGR_11160"/>
<dbReference type="RefSeq" id="XP_024345179.1">
    <property type="nucleotide sequence ID" value="XM_024500407.1"/>
</dbReference>
<gene>
    <name evidence="1" type="ORF">EGR_11160</name>
</gene>
<dbReference type="EMBL" id="APAU02000429">
    <property type="protein sequence ID" value="EUB53983.1"/>
    <property type="molecule type" value="Genomic_DNA"/>
</dbReference>
<evidence type="ECO:0000313" key="2">
    <source>
        <dbReference type="Proteomes" id="UP000019149"/>
    </source>
</evidence>
<keyword evidence="2" id="KW-1185">Reference proteome</keyword>
<dbReference type="AlphaFoldDB" id="W6TZ37"/>
<dbReference type="CTD" id="36346873"/>